<proteinExistence type="predicted"/>
<dbReference type="OrthoDB" id="5407351at2759"/>
<protein>
    <submittedName>
        <fullName evidence="2">Putative peroxin 20</fullName>
    </submittedName>
</protein>
<gene>
    <name evidence="2" type="ORF">UCRPC4_g01641</name>
</gene>
<reference evidence="2 3" key="1">
    <citation type="submission" date="2015-05" db="EMBL/GenBank/DDBJ databases">
        <title>Distinctive expansion of gene families associated with plant cell wall degradation and secondary metabolism in the genomes of grapevine trunk pathogens.</title>
        <authorList>
            <person name="Lawrence D.P."/>
            <person name="Travadon R."/>
            <person name="Rolshausen P.E."/>
            <person name="Baumgartner K."/>
        </authorList>
    </citation>
    <scope>NUCLEOTIDE SEQUENCE [LARGE SCALE GENOMIC DNA]</scope>
    <source>
        <strain evidence="2">UCRPC4</strain>
    </source>
</reference>
<reference evidence="2 3" key="2">
    <citation type="submission" date="2015-05" db="EMBL/GenBank/DDBJ databases">
        <authorList>
            <person name="Morales-Cruz A."/>
            <person name="Amrine K.C."/>
            <person name="Cantu D."/>
        </authorList>
    </citation>
    <scope>NUCLEOTIDE SEQUENCE [LARGE SCALE GENOMIC DNA]</scope>
    <source>
        <strain evidence="2">UCRPC4</strain>
    </source>
</reference>
<dbReference type="Gene3D" id="6.10.280.230">
    <property type="match status" value="1"/>
</dbReference>
<feature type="region of interest" description="Disordered" evidence="1">
    <location>
        <begin position="83"/>
        <end position="113"/>
    </location>
</feature>
<dbReference type="AlphaFoldDB" id="A0A0G2GQV9"/>
<dbReference type="Proteomes" id="UP000053317">
    <property type="component" value="Unassembled WGS sequence"/>
</dbReference>
<comment type="caution">
    <text evidence="2">The sequence shown here is derived from an EMBL/GenBank/DDBJ whole genome shotgun (WGS) entry which is preliminary data.</text>
</comment>
<name>A0A0G2GQV9_PHACM</name>
<feature type="compositionally biased region" description="Polar residues" evidence="1">
    <location>
        <begin position="371"/>
        <end position="396"/>
    </location>
</feature>
<evidence type="ECO:0000256" key="1">
    <source>
        <dbReference type="SAM" id="MobiDB-lite"/>
    </source>
</evidence>
<evidence type="ECO:0000313" key="3">
    <source>
        <dbReference type="Proteomes" id="UP000053317"/>
    </source>
</evidence>
<accession>A0A0G2GQV9</accession>
<keyword evidence="3" id="KW-1185">Reference proteome</keyword>
<evidence type="ECO:0000313" key="2">
    <source>
        <dbReference type="EMBL" id="KKY25728.1"/>
    </source>
</evidence>
<sequence length="411" mass="45610">MADAVYADFAAFEAGQSFQPHAGAPPVFPEFTHPRHGSPLPSQSSIAAGPSWVNDFEKLRIARTNQPIPQSQFRTEAPLIRSQPGPAGWHSEFMKQQQVRQSPSLATSSQSYSAPQYGFDNSIAMPLDGFTQNQYVPQEELQNAQQQLNQPESVMDDAAFEEAFAQAESEHLNEMYRNAGAVEEMLEHKSKEVVEAMDTSEQDQVNMSDQTPIGSDLILERPEPTNETQQRAEADELARTAGDLLNALKHEQSGKFQQSQFLSLMRRIRDREVEVQGDDLKQPLSFNKTEHDLQNTTQPLHPGGQYYPEQSPPPQFTSIALDQESSMSGAITSENNIDTQIKNSIVEQFESTSEESPMLASRFTPRYHFNSGYNTRTTSPVRIGSGRNTRNSSPNRTGGGAGVGQERQSTA</sequence>
<feature type="compositionally biased region" description="Polar residues" evidence="1">
    <location>
        <begin position="94"/>
        <end position="113"/>
    </location>
</feature>
<organism evidence="2 3">
    <name type="scientific">Phaeomoniella chlamydospora</name>
    <name type="common">Phaeoacremonium chlamydosporum</name>
    <dbReference type="NCBI Taxonomy" id="158046"/>
    <lineage>
        <taxon>Eukaryota</taxon>
        <taxon>Fungi</taxon>
        <taxon>Dikarya</taxon>
        <taxon>Ascomycota</taxon>
        <taxon>Pezizomycotina</taxon>
        <taxon>Eurotiomycetes</taxon>
        <taxon>Chaetothyriomycetidae</taxon>
        <taxon>Phaeomoniellales</taxon>
        <taxon>Phaeomoniellaceae</taxon>
        <taxon>Phaeomoniella</taxon>
    </lineage>
</organism>
<feature type="region of interest" description="Disordered" evidence="1">
    <location>
        <begin position="348"/>
        <end position="411"/>
    </location>
</feature>
<dbReference type="EMBL" id="LCWF01000039">
    <property type="protein sequence ID" value="KKY25728.1"/>
    <property type="molecule type" value="Genomic_DNA"/>
</dbReference>